<keyword evidence="1" id="KW-1133">Transmembrane helix</keyword>
<gene>
    <name evidence="3" type="ORF">ACFOUW_15905</name>
</gene>
<keyword evidence="1" id="KW-0472">Membrane</keyword>
<dbReference type="Proteomes" id="UP001595699">
    <property type="component" value="Unassembled WGS sequence"/>
</dbReference>
<dbReference type="RefSeq" id="WP_205117867.1">
    <property type="nucleotide sequence ID" value="NZ_JAFBCM010000001.1"/>
</dbReference>
<organism evidence="3 4">
    <name type="scientific">Tenggerimyces flavus</name>
    <dbReference type="NCBI Taxonomy" id="1708749"/>
    <lineage>
        <taxon>Bacteria</taxon>
        <taxon>Bacillati</taxon>
        <taxon>Actinomycetota</taxon>
        <taxon>Actinomycetes</taxon>
        <taxon>Propionibacteriales</taxon>
        <taxon>Nocardioidaceae</taxon>
        <taxon>Tenggerimyces</taxon>
    </lineage>
</organism>
<feature type="transmembrane region" description="Helical" evidence="1">
    <location>
        <begin position="114"/>
        <end position="145"/>
    </location>
</feature>
<dbReference type="InterPro" id="IPR052529">
    <property type="entry name" value="Bact_Transport_Assoc"/>
</dbReference>
<dbReference type="PANTHER" id="PTHR30590:SF2">
    <property type="entry name" value="INNER MEMBRANE PROTEIN"/>
    <property type="match status" value="1"/>
</dbReference>
<feature type="domain" description="DUF418" evidence="2">
    <location>
        <begin position="226"/>
        <end position="391"/>
    </location>
</feature>
<feature type="transmembrane region" description="Helical" evidence="1">
    <location>
        <begin position="77"/>
        <end position="94"/>
    </location>
</feature>
<feature type="transmembrane region" description="Helical" evidence="1">
    <location>
        <begin position="349"/>
        <end position="371"/>
    </location>
</feature>
<sequence length="392" mass="41657">MSTTTPVDRAPAGPLAVGQRKLAPDLARGAMLLFIALANAHEFLRTTPVTIRGYPTSLGPLDQAVTAILMTVVDGRAYPMFAALFGYGMVQIFARQEASGRDWRSSRSLLRRRGRWMVVIGLLHALLLFAGDIIAAYGVLALLLVGALRSKLSRLPVWAWIALVAGSLTYAIFALPLGFDSAGGPPNPFGGETFVEGMIARGASWIVTMPLFALTAIAPFLIGVWAGRRRILDEPERFRSLLTKVSTWGVAGAIVGGIPLALVAAQVIPVTSISLTYGLGVLHTATGYLGGIGYAAAIALLATRIGTQRGVVVEALAATGQRSMTSYLLQSVIWTTLFLPYTLNLGAHLGVAATALISIGAWALTVVLAALMQRAHLRGPFEGLLRRLTYRT</sequence>
<evidence type="ECO:0000256" key="1">
    <source>
        <dbReference type="SAM" id="Phobius"/>
    </source>
</evidence>
<evidence type="ECO:0000259" key="2">
    <source>
        <dbReference type="Pfam" id="PF04235"/>
    </source>
</evidence>
<feature type="transmembrane region" description="Helical" evidence="1">
    <location>
        <begin position="247"/>
        <end position="268"/>
    </location>
</feature>
<feature type="transmembrane region" description="Helical" evidence="1">
    <location>
        <begin position="157"/>
        <end position="179"/>
    </location>
</feature>
<reference evidence="4" key="1">
    <citation type="journal article" date="2019" name="Int. J. Syst. Evol. Microbiol.">
        <title>The Global Catalogue of Microorganisms (GCM) 10K type strain sequencing project: providing services to taxonomists for standard genome sequencing and annotation.</title>
        <authorList>
            <consortium name="The Broad Institute Genomics Platform"/>
            <consortium name="The Broad Institute Genome Sequencing Center for Infectious Disease"/>
            <person name="Wu L."/>
            <person name="Ma J."/>
        </authorList>
    </citation>
    <scope>NUCLEOTIDE SEQUENCE [LARGE SCALE GENOMIC DNA]</scope>
    <source>
        <strain evidence="4">CGMCC 4.7241</strain>
    </source>
</reference>
<feature type="transmembrane region" description="Helical" evidence="1">
    <location>
        <begin position="199"/>
        <end position="226"/>
    </location>
</feature>
<evidence type="ECO:0000313" key="3">
    <source>
        <dbReference type="EMBL" id="MFC3762326.1"/>
    </source>
</evidence>
<dbReference type="InterPro" id="IPR007349">
    <property type="entry name" value="DUF418"/>
</dbReference>
<dbReference type="EMBL" id="JBHRZH010000013">
    <property type="protein sequence ID" value="MFC3762326.1"/>
    <property type="molecule type" value="Genomic_DNA"/>
</dbReference>
<proteinExistence type="predicted"/>
<feature type="transmembrane region" description="Helical" evidence="1">
    <location>
        <begin position="280"/>
        <end position="303"/>
    </location>
</feature>
<evidence type="ECO:0000313" key="4">
    <source>
        <dbReference type="Proteomes" id="UP001595699"/>
    </source>
</evidence>
<comment type="caution">
    <text evidence="3">The sequence shown here is derived from an EMBL/GenBank/DDBJ whole genome shotgun (WGS) entry which is preliminary data.</text>
</comment>
<keyword evidence="4" id="KW-1185">Reference proteome</keyword>
<dbReference type="Pfam" id="PF04235">
    <property type="entry name" value="DUF418"/>
    <property type="match status" value="1"/>
</dbReference>
<accession>A0ABV7YAH5</accession>
<keyword evidence="1" id="KW-0812">Transmembrane</keyword>
<dbReference type="PANTHER" id="PTHR30590">
    <property type="entry name" value="INNER MEMBRANE PROTEIN"/>
    <property type="match status" value="1"/>
</dbReference>
<name>A0ABV7YAH5_9ACTN</name>
<feature type="transmembrane region" description="Helical" evidence="1">
    <location>
        <begin position="324"/>
        <end position="343"/>
    </location>
</feature>
<protein>
    <submittedName>
        <fullName evidence="3">DUF418 domain-containing protein</fullName>
    </submittedName>
</protein>